<dbReference type="SUPFAM" id="SSF52096">
    <property type="entry name" value="ClpP/crotonase"/>
    <property type="match status" value="2"/>
</dbReference>
<evidence type="ECO:0000256" key="4">
    <source>
        <dbReference type="ARBA" id="ARBA00041138"/>
    </source>
</evidence>
<evidence type="ECO:0000313" key="12">
    <source>
        <dbReference type="Proteomes" id="UP000070501"/>
    </source>
</evidence>
<keyword evidence="12" id="KW-1185">Reference proteome</keyword>
<dbReference type="InterPro" id="IPR029045">
    <property type="entry name" value="ClpP/crotonase-like_dom_sf"/>
</dbReference>
<dbReference type="STRING" id="196109.A0A136JEM4"/>
<dbReference type="Gene3D" id="3.90.226.10">
    <property type="entry name" value="2-enoyl-CoA Hydratase, Chain A, domain 1"/>
    <property type="match status" value="2"/>
</dbReference>
<dbReference type="EMBL" id="KQ964246">
    <property type="protein sequence ID" value="KXJ95613.1"/>
    <property type="molecule type" value="Genomic_DNA"/>
</dbReference>
<evidence type="ECO:0000256" key="1">
    <source>
        <dbReference type="ARBA" id="ARBA00005060"/>
    </source>
</evidence>
<dbReference type="PANTHER" id="PTHR43842">
    <property type="entry name" value="PROPIONYL-COA CARBOXYLASE BETA CHAIN"/>
    <property type="match status" value="1"/>
</dbReference>
<dbReference type="Proteomes" id="UP000070501">
    <property type="component" value="Unassembled WGS sequence"/>
</dbReference>
<evidence type="ECO:0000256" key="2">
    <source>
        <dbReference type="ARBA" id="ARBA00013050"/>
    </source>
</evidence>
<accession>A0A136JEM4</accession>
<protein>
    <recommendedName>
        <fullName evidence="4">Propionyl-CoA carboxylase beta chain, mitochondrial</fullName>
        <ecNumber evidence="2">6.4.1.3</ecNumber>
    </recommendedName>
    <alternativeName>
        <fullName evidence="5">Propanoyl-CoA:carbon dioxide ligase subunit beta</fullName>
    </alternativeName>
</protein>
<comment type="pathway">
    <text evidence="1">Metabolic intermediate metabolism; propanoyl-CoA degradation; succinyl-CoA from propanoyl-CoA: step 1/3.</text>
</comment>
<evidence type="ECO:0000313" key="11">
    <source>
        <dbReference type="EMBL" id="KXJ95613.1"/>
    </source>
</evidence>
<feature type="compositionally biased region" description="Polar residues" evidence="8">
    <location>
        <begin position="35"/>
        <end position="52"/>
    </location>
</feature>
<dbReference type="PANTHER" id="PTHR43842:SF2">
    <property type="entry name" value="PROPIONYL-COA CARBOXYLASE BETA CHAIN, MITOCHONDRIAL"/>
    <property type="match status" value="1"/>
</dbReference>
<dbReference type="GO" id="GO:0006552">
    <property type="term" value="P:L-leucine catabolic process"/>
    <property type="evidence" value="ECO:0007669"/>
    <property type="project" value="UniProtKB-UniPathway"/>
</dbReference>
<dbReference type="PROSITE" id="PS50980">
    <property type="entry name" value="COA_CT_NTER"/>
    <property type="match status" value="1"/>
</dbReference>
<organism evidence="11 12">
    <name type="scientific">Microdochium bolleyi</name>
    <dbReference type="NCBI Taxonomy" id="196109"/>
    <lineage>
        <taxon>Eukaryota</taxon>
        <taxon>Fungi</taxon>
        <taxon>Dikarya</taxon>
        <taxon>Ascomycota</taxon>
        <taxon>Pezizomycotina</taxon>
        <taxon>Sordariomycetes</taxon>
        <taxon>Xylariomycetidae</taxon>
        <taxon>Xylariales</taxon>
        <taxon>Microdochiaceae</taxon>
        <taxon>Microdochium</taxon>
    </lineage>
</organism>
<keyword evidence="11" id="KW-0808">Transferase</keyword>
<evidence type="ECO:0000256" key="5">
    <source>
        <dbReference type="ARBA" id="ARBA00042797"/>
    </source>
</evidence>
<dbReference type="InterPro" id="IPR034733">
    <property type="entry name" value="AcCoA_carboxyl_beta"/>
</dbReference>
<dbReference type="PROSITE" id="PS50989">
    <property type="entry name" value="COA_CT_CTER"/>
    <property type="match status" value="1"/>
</dbReference>
<evidence type="ECO:0000256" key="6">
    <source>
        <dbReference type="ARBA" id="ARBA00048208"/>
    </source>
</evidence>
<name>A0A136JEM4_9PEZI</name>
<evidence type="ECO:0000256" key="8">
    <source>
        <dbReference type="SAM" id="MobiDB-lite"/>
    </source>
</evidence>
<dbReference type="Pfam" id="PF01039">
    <property type="entry name" value="Carboxyl_trans"/>
    <property type="match status" value="1"/>
</dbReference>
<dbReference type="AlphaFoldDB" id="A0A136JEM4"/>
<dbReference type="GO" id="GO:0004658">
    <property type="term" value="F:propionyl-CoA carboxylase activity"/>
    <property type="evidence" value="ECO:0007669"/>
    <property type="project" value="UniProtKB-EC"/>
</dbReference>
<proteinExistence type="predicted"/>
<feature type="domain" description="CoA carboxyltransferase C-terminal" evidence="10">
    <location>
        <begin position="350"/>
        <end position="601"/>
    </location>
</feature>
<dbReference type="GO" id="GO:0016740">
    <property type="term" value="F:transferase activity"/>
    <property type="evidence" value="ECO:0007669"/>
    <property type="project" value="UniProtKB-KW"/>
</dbReference>
<evidence type="ECO:0000259" key="9">
    <source>
        <dbReference type="PROSITE" id="PS50980"/>
    </source>
</evidence>
<comment type="subunit">
    <text evidence="3">The holoenzyme is a dodecamer composed of 6 PCCA/alpha subunits and 6 PCCB/beta subunits.</text>
</comment>
<sequence>MADNDSISKGLSPETANRSAAERVAQVSRHIGPASSPQPEDQAPSGSGSAPQNGSRRRSRTRGTNTKDDGDGQLPADHSDILGQLDTLRKMAATPDPTHRGYVRQKQSGKLWVRERVDQLLDKGSFAEVGSVSGEVTWQQTGPVSEKPVAFTPSNNVQGFGKLNGRKIVFTADDFTLRAGHADGAIAAKTVYIEKLALALQLPIIKLVDGSSGGGSVTTIRQEGWSYVPPMDTFGHVVKQLNAGIPNLGAVLGPAIGLGAARVVACHFSVMAADVGALFNAGPKVVAGATFEEGLGLQDLGGPAMHATNGSIDNLAANEVECFHQLRTVLGYLPNSGTQLPPVLEITDDPIDRLSPELRSVIPRRRERMYDPRKIITTVVDRGSFFEIGSLWGTTAIVGLARIGGKPVGIVSLNCEVNAGALDALGSQKIKRHLKFLDIFNIPAVQFADVPGYAIGTVAERTATMRHGVDLAATYYTTTIPIFSVIVRRVYGVAGGIMVDSRDPHARVAWPSGEWGSLPLDGGIEVGHSHELKQIAKEHGEEAMRRRYKELEDEYRRLQNPVRTANAFGIEEVIDPAVTRRVLAEWVSHMYEVMLPQRVQQRIAGVLRPQFV</sequence>
<dbReference type="InterPro" id="IPR011763">
    <property type="entry name" value="COA_CT_C"/>
</dbReference>
<dbReference type="InterPro" id="IPR051047">
    <property type="entry name" value="AccD/PCCB"/>
</dbReference>
<evidence type="ECO:0000256" key="3">
    <source>
        <dbReference type="ARBA" id="ARBA00038567"/>
    </source>
</evidence>
<comment type="catalytic activity">
    <reaction evidence="6">
        <text>butanoyl-CoA + hydrogencarbonate + ATP = (2S)-ethylmalonyl-CoA + ADP + phosphate + H(+)</text>
        <dbReference type="Rhea" id="RHEA:59520"/>
        <dbReference type="ChEBI" id="CHEBI:15378"/>
        <dbReference type="ChEBI" id="CHEBI:17544"/>
        <dbReference type="ChEBI" id="CHEBI:30616"/>
        <dbReference type="ChEBI" id="CHEBI:43474"/>
        <dbReference type="ChEBI" id="CHEBI:57371"/>
        <dbReference type="ChEBI" id="CHEBI:60909"/>
        <dbReference type="ChEBI" id="CHEBI:456216"/>
    </reaction>
    <physiologicalReaction direction="left-to-right" evidence="6">
        <dbReference type="Rhea" id="RHEA:59521"/>
    </physiologicalReaction>
</comment>
<dbReference type="EC" id="6.4.1.3" evidence="2"/>
<dbReference type="InterPro" id="IPR011762">
    <property type="entry name" value="COA_CT_N"/>
</dbReference>
<feature type="compositionally biased region" description="Polar residues" evidence="8">
    <location>
        <begin position="1"/>
        <end position="18"/>
    </location>
</feature>
<dbReference type="UniPathway" id="UPA00363">
    <property type="reaction ID" value="UER00861"/>
</dbReference>
<feature type="domain" description="CoA carboxyltransferase N-terminal" evidence="9">
    <location>
        <begin position="78"/>
        <end position="345"/>
    </location>
</feature>
<comment type="catalytic activity">
    <reaction evidence="7">
        <text>propanoyl-CoA + hydrogencarbonate + ATP = (S)-methylmalonyl-CoA + ADP + phosphate + H(+)</text>
        <dbReference type="Rhea" id="RHEA:23720"/>
        <dbReference type="ChEBI" id="CHEBI:15378"/>
        <dbReference type="ChEBI" id="CHEBI:17544"/>
        <dbReference type="ChEBI" id="CHEBI:30616"/>
        <dbReference type="ChEBI" id="CHEBI:43474"/>
        <dbReference type="ChEBI" id="CHEBI:57327"/>
        <dbReference type="ChEBI" id="CHEBI:57392"/>
        <dbReference type="ChEBI" id="CHEBI:456216"/>
        <dbReference type="EC" id="6.4.1.3"/>
    </reaction>
    <physiologicalReaction direction="left-to-right" evidence="7">
        <dbReference type="Rhea" id="RHEA:23721"/>
    </physiologicalReaction>
</comment>
<reference evidence="11 12" key="1">
    <citation type="submission" date="2016-02" db="EMBL/GenBank/DDBJ databases">
        <title>Draft genome sequence of Microdochium bolleyi, a fungal endophyte of beachgrass.</title>
        <authorList>
            <consortium name="DOE Joint Genome Institute"/>
            <person name="David A.S."/>
            <person name="May G."/>
            <person name="Haridas S."/>
            <person name="Lim J."/>
            <person name="Wang M."/>
            <person name="Labutti K."/>
            <person name="Lipzen A."/>
            <person name="Barry K."/>
            <person name="Grigoriev I.V."/>
        </authorList>
    </citation>
    <scope>NUCLEOTIDE SEQUENCE [LARGE SCALE GENOMIC DNA]</scope>
    <source>
        <strain evidence="11 12">J235TASD1</strain>
    </source>
</reference>
<feature type="region of interest" description="Disordered" evidence="8">
    <location>
        <begin position="1"/>
        <end position="79"/>
    </location>
</feature>
<dbReference type="InParanoid" id="A0A136JEM4"/>
<evidence type="ECO:0000259" key="10">
    <source>
        <dbReference type="PROSITE" id="PS50989"/>
    </source>
</evidence>
<dbReference type="OrthoDB" id="439921at2759"/>
<gene>
    <name evidence="11" type="ORF">Micbo1qcDRAFT_217325</name>
</gene>
<evidence type="ECO:0000256" key="7">
    <source>
        <dbReference type="ARBA" id="ARBA00049495"/>
    </source>
</evidence>